<comment type="function">
    <text evidence="6">Catalyzes the insertion of Co(2+) into sirohydrochlorin as part of the anaerobic pathway to cobalamin biosynthesis.</text>
</comment>
<dbReference type="Proteomes" id="UP000075578">
    <property type="component" value="Unassembled WGS sequence"/>
</dbReference>
<accession>A0A150J646</accession>
<keyword evidence="1 6" id="KW-0169">Cobalamin biosynthesis</keyword>
<evidence type="ECO:0000256" key="5">
    <source>
        <dbReference type="ARBA" id="ARBA00023285"/>
    </source>
</evidence>
<dbReference type="UniPathway" id="UPA00148">
    <property type="reaction ID" value="UER00223"/>
</dbReference>
<organism evidence="7 8">
    <name type="scientific">Candidatus Methanofastidiosum methylothiophilum</name>
    <dbReference type="NCBI Taxonomy" id="1705564"/>
    <lineage>
        <taxon>Archaea</taxon>
        <taxon>Methanobacteriati</taxon>
        <taxon>Methanobacteriota</taxon>
        <taxon>Stenosarchaea group</taxon>
        <taxon>Candidatus Methanofastidiosia</taxon>
        <taxon>Candidatus Methanofastidiosales</taxon>
        <taxon>Candidatus Methanofastidiosaceae</taxon>
        <taxon>Candidatus Methanofastidiosum</taxon>
    </lineage>
</organism>
<gene>
    <name evidence="6 7" type="primary">cbiX</name>
    <name evidence="7" type="ORF">AMQ74_00698</name>
</gene>
<dbReference type="InterPro" id="IPR023652">
    <property type="entry name" value="SiroHydchlorin_Cochelatase"/>
</dbReference>
<comment type="similarity">
    <text evidence="6">Belongs to the CbiX family. CbiXS subfamily.</text>
</comment>
<dbReference type="Pfam" id="PF01903">
    <property type="entry name" value="CbiX"/>
    <property type="match status" value="1"/>
</dbReference>
<dbReference type="GO" id="GO:0019251">
    <property type="term" value="P:anaerobic cobalamin biosynthetic process"/>
    <property type="evidence" value="ECO:0007669"/>
    <property type="project" value="UniProtKB-UniRule"/>
</dbReference>
<dbReference type="CDD" id="cd03416">
    <property type="entry name" value="CbiX_SirB_N"/>
    <property type="match status" value="1"/>
</dbReference>
<comment type="subunit">
    <text evidence="6">Homotetramer; dimer of dimers.</text>
</comment>
<comment type="caution">
    <text evidence="7">The sequence shown here is derived from an EMBL/GenBank/DDBJ whole genome shotgun (WGS) entry which is preliminary data.</text>
</comment>
<feature type="binding site" evidence="6">
    <location>
        <begin position="70"/>
        <end position="75"/>
    </location>
    <ligand>
        <name>substrate</name>
    </ligand>
</feature>
<keyword evidence="4 6" id="KW-0456">Lyase</keyword>
<keyword evidence="3 6" id="KW-0479">Metal-binding</keyword>
<feature type="active site" description="Proton acceptor" evidence="6">
    <location>
        <position position="9"/>
    </location>
</feature>
<feature type="binding site" evidence="6">
    <location>
        <position position="9"/>
    </location>
    <ligand>
        <name>Co(2+)</name>
        <dbReference type="ChEBI" id="CHEBI:48828"/>
    </ligand>
</feature>
<evidence type="ECO:0000313" key="7">
    <source>
        <dbReference type="EMBL" id="KYC52568.1"/>
    </source>
</evidence>
<comment type="catalytic activity">
    <reaction evidence="6">
        <text>Co-sirohydrochlorin + 2 H(+) = sirohydrochlorin + Co(2+)</text>
        <dbReference type="Rhea" id="RHEA:15893"/>
        <dbReference type="ChEBI" id="CHEBI:15378"/>
        <dbReference type="ChEBI" id="CHEBI:48828"/>
        <dbReference type="ChEBI" id="CHEBI:58351"/>
        <dbReference type="ChEBI" id="CHEBI:60049"/>
        <dbReference type="EC" id="4.99.1.3"/>
    </reaction>
</comment>
<dbReference type="PANTHER" id="PTHR33542">
    <property type="entry name" value="SIROHYDROCHLORIN FERROCHELATASE, CHLOROPLASTIC"/>
    <property type="match status" value="1"/>
</dbReference>
<evidence type="ECO:0000256" key="2">
    <source>
        <dbReference type="ARBA" id="ARBA00022596"/>
    </source>
</evidence>
<name>A0A150J646_9EURY</name>
<comment type="pathway">
    <text evidence="6">Cofactor biosynthesis; adenosylcobalamin biosynthesis; cob(II)yrinate a,c-diamide from sirohydrochlorin (anaerobic route): step 1/10.</text>
</comment>
<evidence type="ECO:0000256" key="6">
    <source>
        <dbReference type="HAMAP-Rule" id="MF_00785"/>
    </source>
</evidence>
<dbReference type="SUPFAM" id="SSF53800">
    <property type="entry name" value="Chelatase"/>
    <property type="match status" value="1"/>
</dbReference>
<evidence type="ECO:0000256" key="3">
    <source>
        <dbReference type="ARBA" id="ARBA00022723"/>
    </source>
</evidence>
<sequence>MKGAILVGHGSRLSYNKELLTKLSEIFKEYFDGKIIEIGFMEMNTPKIMDAIVSAVKKGADELYIIPVFLAKGVHTTEDIPNEVGGFENGKSTIEVQGKKVKLIYCEPIGPDRRIAEILWDRVKEKY</sequence>
<evidence type="ECO:0000256" key="4">
    <source>
        <dbReference type="ARBA" id="ARBA00023239"/>
    </source>
</evidence>
<dbReference type="InterPro" id="IPR050963">
    <property type="entry name" value="Sirohydro_Cobaltochel/CbiX"/>
</dbReference>
<evidence type="ECO:0000256" key="1">
    <source>
        <dbReference type="ARBA" id="ARBA00022573"/>
    </source>
</evidence>
<protein>
    <recommendedName>
        <fullName evidence="6">Sirohydrochlorin cobaltochelatase</fullName>
        <ecNumber evidence="6">4.99.1.3</ecNumber>
    </recommendedName>
    <alternativeName>
        <fullName evidence="6">CbiXS</fullName>
    </alternativeName>
</protein>
<dbReference type="GO" id="GO:0050897">
    <property type="term" value="F:cobalt ion binding"/>
    <property type="evidence" value="ECO:0007669"/>
    <property type="project" value="UniProtKB-UniRule"/>
</dbReference>
<dbReference type="GO" id="GO:0016852">
    <property type="term" value="F:sirohydrochlorin cobaltochelatase activity"/>
    <property type="evidence" value="ECO:0007669"/>
    <property type="project" value="UniProtKB-UniRule"/>
</dbReference>
<keyword evidence="2" id="KW-0533">Nickel</keyword>
<reference evidence="7 8" key="1">
    <citation type="journal article" date="2016" name="ISME J.">
        <title>Chasing the elusive Euryarchaeota class WSA2: genomes reveal a uniquely fastidious methyl-reducing methanogen.</title>
        <authorList>
            <person name="Nobu M.K."/>
            <person name="Narihiro T."/>
            <person name="Kuroda K."/>
            <person name="Mei R."/>
            <person name="Liu W.T."/>
        </authorList>
    </citation>
    <scope>NUCLEOTIDE SEQUENCE [LARGE SCALE GENOMIC DNA]</scope>
    <source>
        <strain evidence="7">U1lsi0528_Bin089</strain>
    </source>
</reference>
<dbReference type="HAMAP" id="MF_00785">
    <property type="entry name" value="CbiX"/>
    <property type="match status" value="1"/>
</dbReference>
<proteinExistence type="inferred from homology"/>
<dbReference type="Gene3D" id="3.40.50.1400">
    <property type="match status" value="1"/>
</dbReference>
<dbReference type="EMBL" id="LNGD01000028">
    <property type="protein sequence ID" value="KYC52568.1"/>
    <property type="molecule type" value="Genomic_DNA"/>
</dbReference>
<keyword evidence="5 6" id="KW-0170">Cobalt</keyword>
<comment type="caution">
    <text evidence="6">Lacks conserved residue(s) required for the propagation of feature annotation.</text>
</comment>
<dbReference type="EC" id="4.99.1.3" evidence="6"/>
<dbReference type="InterPro" id="IPR002762">
    <property type="entry name" value="CbiX-like"/>
</dbReference>
<feature type="binding site" evidence="6">
    <location>
        <position position="75"/>
    </location>
    <ligand>
        <name>Co(2+)</name>
        <dbReference type="ChEBI" id="CHEBI:48828"/>
    </ligand>
</feature>
<dbReference type="NCBIfam" id="NF033198">
    <property type="entry name" value="F430_CfbA"/>
    <property type="match status" value="1"/>
</dbReference>
<evidence type="ECO:0000313" key="8">
    <source>
        <dbReference type="Proteomes" id="UP000075578"/>
    </source>
</evidence>
<dbReference type="AlphaFoldDB" id="A0A150J646"/>
<dbReference type="PANTHER" id="PTHR33542:SF3">
    <property type="entry name" value="SIROHYDROCHLORIN FERROCHELATASE, CHLOROPLASTIC"/>
    <property type="match status" value="1"/>
</dbReference>
<dbReference type="NCBIfam" id="NF002090">
    <property type="entry name" value="PRK00923.1"/>
    <property type="match status" value="1"/>
</dbReference>